<dbReference type="AlphaFoldDB" id="A0A0F2LTL9"/>
<comment type="caution">
    <text evidence="1">The sequence shown here is derived from an EMBL/GenBank/DDBJ whole genome shotgun (WGS) entry which is preliminary data.</text>
</comment>
<proteinExistence type="predicted"/>
<organism evidence="1 2">
    <name type="scientific">Sporothrix schenckii 1099-18</name>
    <dbReference type="NCBI Taxonomy" id="1397361"/>
    <lineage>
        <taxon>Eukaryota</taxon>
        <taxon>Fungi</taxon>
        <taxon>Dikarya</taxon>
        <taxon>Ascomycota</taxon>
        <taxon>Pezizomycotina</taxon>
        <taxon>Sordariomycetes</taxon>
        <taxon>Sordariomycetidae</taxon>
        <taxon>Ophiostomatales</taxon>
        <taxon>Ophiostomataceae</taxon>
        <taxon>Sporothrix</taxon>
    </lineage>
</organism>
<evidence type="ECO:0000313" key="2">
    <source>
        <dbReference type="Proteomes" id="UP000033710"/>
    </source>
</evidence>
<reference evidence="1 2" key="2">
    <citation type="journal article" date="2015" name="Eukaryot. Cell">
        <title>Asexual propagation of a virulent clone complex in a human and feline outbreak of sporotrichosis.</title>
        <authorList>
            <person name="Teixeira Mde M."/>
            <person name="Rodrigues A.M."/>
            <person name="Tsui C.K."/>
            <person name="de Almeida L.G."/>
            <person name="Van Diepeningen A.D."/>
            <person name="van den Ende B.G."/>
            <person name="Fernandes G.F."/>
            <person name="Kano R."/>
            <person name="Hamelin R.C."/>
            <person name="Lopes-Bezerra L.M."/>
            <person name="Vasconcelos A.T."/>
            <person name="de Hoog S."/>
            <person name="de Camargo Z.P."/>
            <person name="Felipe M.S."/>
        </authorList>
    </citation>
    <scope>NUCLEOTIDE SEQUENCE [LARGE SCALE GENOMIC DNA]</scope>
    <source>
        <strain evidence="1 2">1099-18</strain>
    </source>
</reference>
<dbReference type="VEuPathDB" id="FungiDB:SPSK_05688"/>
<dbReference type="EMBL" id="AXCR01000012">
    <property type="protein sequence ID" value="KJR80827.1"/>
    <property type="molecule type" value="Genomic_DNA"/>
</dbReference>
<dbReference type="GeneID" id="27667706"/>
<gene>
    <name evidence="1" type="ORF">SPSK_05688</name>
</gene>
<accession>A0A0F2LTL9</accession>
<dbReference type="RefSeq" id="XP_016583503.1">
    <property type="nucleotide sequence ID" value="XM_016732429.1"/>
</dbReference>
<dbReference type="KEGG" id="ssck:SPSK_05688"/>
<reference evidence="1 2" key="1">
    <citation type="journal article" date="2014" name="BMC Genomics">
        <title>Comparative genomics of the major fungal agents of human and animal Sporotrichosis: Sporothrix schenckii and Sporothrix brasiliensis.</title>
        <authorList>
            <person name="Teixeira M.M."/>
            <person name="de Almeida L.G."/>
            <person name="Kubitschek-Barreira P."/>
            <person name="Alves F.L."/>
            <person name="Kioshima E.S."/>
            <person name="Abadio A.K."/>
            <person name="Fernandes L."/>
            <person name="Derengowski L.S."/>
            <person name="Ferreira K.S."/>
            <person name="Souza R.C."/>
            <person name="Ruiz J.C."/>
            <person name="de Andrade N.C."/>
            <person name="Paes H.C."/>
            <person name="Nicola A.M."/>
            <person name="Albuquerque P."/>
            <person name="Gerber A.L."/>
            <person name="Martins V.P."/>
            <person name="Peconick L.D."/>
            <person name="Neto A.V."/>
            <person name="Chaucanez C.B."/>
            <person name="Silva P.A."/>
            <person name="Cunha O.L."/>
            <person name="de Oliveira F.F."/>
            <person name="dos Santos T.C."/>
            <person name="Barros A.L."/>
            <person name="Soares M.A."/>
            <person name="de Oliveira L.M."/>
            <person name="Marini M.M."/>
            <person name="Villalobos-Duno H."/>
            <person name="Cunha M.M."/>
            <person name="de Hoog S."/>
            <person name="da Silveira J.F."/>
            <person name="Henrissat B."/>
            <person name="Nino-Vega G.A."/>
            <person name="Cisalpino P.S."/>
            <person name="Mora-Montes H.M."/>
            <person name="Almeida S.R."/>
            <person name="Stajich J.E."/>
            <person name="Lopes-Bezerra L.M."/>
            <person name="Vasconcelos A.T."/>
            <person name="Felipe M.S."/>
        </authorList>
    </citation>
    <scope>NUCLEOTIDE SEQUENCE [LARGE SCALE GENOMIC DNA]</scope>
    <source>
        <strain evidence="1 2">1099-18</strain>
    </source>
</reference>
<sequence length="124" mass="14385">MHIIDEWQLKVIPKCKQRMKLESWRIFSRERSKEDIKQQQPNHIADWFHHAGQYGIQDAVDQPTLKSAFEEKCLIGHTGWGDKNRSVHVVVEVGQHDSSVYARAMATWQSDIGVESAFEPESVR</sequence>
<name>A0A0F2LTL9_SPOSC</name>
<evidence type="ECO:0000313" key="1">
    <source>
        <dbReference type="EMBL" id="KJR80827.1"/>
    </source>
</evidence>
<protein>
    <submittedName>
        <fullName evidence="1">Uncharacterized protein</fullName>
    </submittedName>
</protein>
<dbReference type="Proteomes" id="UP000033710">
    <property type="component" value="Unassembled WGS sequence"/>
</dbReference>